<dbReference type="PANTHER" id="PTHR24303">
    <property type="entry name" value="HEME-BINDING MONOOXYGENASE FAMILY"/>
    <property type="match status" value="1"/>
</dbReference>
<name>A0A5M3Z6Y7_ASPTE</name>
<keyword evidence="9" id="KW-1185">Reference proteome</keyword>
<keyword evidence="3 7" id="KW-0560">Oxidoreductase</keyword>
<dbReference type="AlphaFoldDB" id="A0A5M3Z6Y7"/>
<dbReference type="Proteomes" id="UP000452235">
    <property type="component" value="Unassembled WGS sequence"/>
</dbReference>
<dbReference type="VEuPathDB" id="FungiDB:ATEG_06280"/>
<evidence type="ECO:0000313" key="9">
    <source>
        <dbReference type="Proteomes" id="UP000452235"/>
    </source>
</evidence>
<dbReference type="InterPro" id="IPR017972">
    <property type="entry name" value="Cyt_P450_CS"/>
</dbReference>
<organism evidence="8 9">
    <name type="scientific">Aspergillus terreus</name>
    <dbReference type="NCBI Taxonomy" id="33178"/>
    <lineage>
        <taxon>Eukaryota</taxon>
        <taxon>Fungi</taxon>
        <taxon>Dikarya</taxon>
        <taxon>Ascomycota</taxon>
        <taxon>Pezizomycotina</taxon>
        <taxon>Eurotiomycetes</taxon>
        <taxon>Eurotiomycetidae</taxon>
        <taxon>Eurotiales</taxon>
        <taxon>Aspergillaceae</taxon>
        <taxon>Aspergillus</taxon>
        <taxon>Aspergillus subgen. Circumdati</taxon>
    </lineage>
</organism>
<dbReference type="InterPro" id="IPR001128">
    <property type="entry name" value="Cyt_P450"/>
</dbReference>
<dbReference type="GO" id="GO:0020037">
    <property type="term" value="F:heme binding"/>
    <property type="evidence" value="ECO:0007669"/>
    <property type="project" value="InterPro"/>
</dbReference>
<keyword evidence="4 6" id="KW-0408">Iron</keyword>
<dbReference type="PANTHER" id="PTHR24303:SF31">
    <property type="entry name" value="CYTOCHROME P450 307A1-RELATED"/>
    <property type="match status" value="1"/>
</dbReference>
<evidence type="ECO:0000256" key="3">
    <source>
        <dbReference type="ARBA" id="ARBA00023002"/>
    </source>
</evidence>
<reference evidence="8 9" key="1">
    <citation type="submission" date="2020-01" db="EMBL/GenBank/DDBJ databases">
        <title>Aspergillus terreus IFO 6365 whole genome shotgun sequence.</title>
        <authorList>
            <person name="Kanamasa S."/>
            <person name="Takahashi H."/>
        </authorList>
    </citation>
    <scope>NUCLEOTIDE SEQUENCE [LARGE SCALE GENOMIC DNA]</scope>
    <source>
        <strain evidence="8 9">IFO 6365</strain>
    </source>
</reference>
<dbReference type="GO" id="GO:0016705">
    <property type="term" value="F:oxidoreductase activity, acting on paired donors, with incorporation or reduction of molecular oxygen"/>
    <property type="evidence" value="ECO:0007669"/>
    <property type="project" value="InterPro"/>
</dbReference>
<dbReference type="InterPro" id="IPR002401">
    <property type="entry name" value="Cyt_P450_E_grp-I"/>
</dbReference>
<comment type="similarity">
    <text evidence="7">Belongs to the cytochrome P450 family.</text>
</comment>
<accession>A0A5M3Z6Y7</accession>
<gene>
    <name evidence="8" type="ORF">ATEIFO6365_0008002800</name>
</gene>
<keyword evidence="6 7" id="KW-0349">Heme</keyword>
<proteinExistence type="inferred from homology"/>
<sequence length="106" mass="11996">MNTWNTHYNKDIFPGPTEFRPERCMGEGTRELEKYLVPFGSGSRMCIGQNLSIAEQVLTIATLFRNYELELYETTKKDVVMASSCMSSLPGSELPGIQVKVRKTVQ</sequence>
<evidence type="ECO:0000256" key="2">
    <source>
        <dbReference type="ARBA" id="ARBA00022723"/>
    </source>
</evidence>
<dbReference type="Pfam" id="PF00067">
    <property type="entry name" value="p450"/>
    <property type="match status" value="1"/>
</dbReference>
<keyword evidence="2 6" id="KW-0479">Metal-binding</keyword>
<evidence type="ECO:0000256" key="7">
    <source>
        <dbReference type="RuleBase" id="RU000461"/>
    </source>
</evidence>
<evidence type="ECO:0000256" key="5">
    <source>
        <dbReference type="ARBA" id="ARBA00023033"/>
    </source>
</evidence>
<comment type="caution">
    <text evidence="8">The sequence shown here is derived from an EMBL/GenBank/DDBJ whole genome shotgun (WGS) entry which is preliminary data.</text>
</comment>
<dbReference type="GO" id="GO:0005506">
    <property type="term" value="F:iron ion binding"/>
    <property type="evidence" value="ECO:0007669"/>
    <property type="project" value="InterPro"/>
</dbReference>
<evidence type="ECO:0000256" key="6">
    <source>
        <dbReference type="PIRSR" id="PIRSR602401-1"/>
    </source>
</evidence>
<dbReference type="PROSITE" id="PS00086">
    <property type="entry name" value="CYTOCHROME_P450"/>
    <property type="match status" value="1"/>
</dbReference>
<dbReference type="OrthoDB" id="3945418at2759"/>
<dbReference type="EMBL" id="BLJY01000008">
    <property type="protein sequence ID" value="GFF18087.1"/>
    <property type="molecule type" value="Genomic_DNA"/>
</dbReference>
<evidence type="ECO:0000313" key="8">
    <source>
        <dbReference type="EMBL" id="GFF18087.1"/>
    </source>
</evidence>
<feature type="binding site" description="axial binding residue" evidence="6">
    <location>
        <position position="46"/>
    </location>
    <ligand>
        <name>heme</name>
        <dbReference type="ChEBI" id="CHEBI:30413"/>
    </ligand>
    <ligandPart>
        <name>Fe</name>
        <dbReference type="ChEBI" id="CHEBI:18248"/>
    </ligandPart>
</feature>
<dbReference type="Gene3D" id="1.10.630.10">
    <property type="entry name" value="Cytochrome P450"/>
    <property type="match status" value="1"/>
</dbReference>
<dbReference type="GO" id="GO:0004497">
    <property type="term" value="F:monooxygenase activity"/>
    <property type="evidence" value="ECO:0007669"/>
    <property type="project" value="UniProtKB-KW"/>
</dbReference>
<protein>
    <submittedName>
        <fullName evidence="8">Cytochrome p450</fullName>
    </submittedName>
</protein>
<dbReference type="InterPro" id="IPR036396">
    <property type="entry name" value="Cyt_P450_sf"/>
</dbReference>
<evidence type="ECO:0000256" key="1">
    <source>
        <dbReference type="ARBA" id="ARBA00001971"/>
    </source>
</evidence>
<comment type="cofactor">
    <cofactor evidence="1 6">
        <name>heme</name>
        <dbReference type="ChEBI" id="CHEBI:30413"/>
    </cofactor>
</comment>
<evidence type="ECO:0000256" key="4">
    <source>
        <dbReference type="ARBA" id="ARBA00023004"/>
    </source>
</evidence>
<dbReference type="PRINTS" id="PR00463">
    <property type="entry name" value="EP450I"/>
</dbReference>
<keyword evidence="5 7" id="KW-0503">Monooxygenase</keyword>
<dbReference type="SUPFAM" id="SSF48264">
    <property type="entry name" value="Cytochrome P450"/>
    <property type="match status" value="1"/>
</dbReference>